<organism evidence="1">
    <name type="scientific">Magallana gigas</name>
    <name type="common">Pacific oyster</name>
    <name type="synonym">Crassostrea gigas</name>
    <dbReference type="NCBI Taxonomy" id="29159"/>
    <lineage>
        <taxon>Eukaryota</taxon>
        <taxon>Metazoa</taxon>
        <taxon>Spiralia</taxon>
        <taxon>Lophotrochozoa</taxon>
        <taxon>Mollusca</taxon>
        <taxon>Bivalvia</taxon>
        <taxon>Autobranchia</taxon>
        <taxon>Pteriomorphia</taxon>
        <taxon>Ostreida</taxon>
        <taxon>Ostreoidea</taxon>
        <taxon>Ostreidae</taxon>
        <taxon>Magallana</taxon>
    </lineage>
</organism>
<proteinExistence type="predicted"/>
<protein>
    <submittedName>
        <fullName evidence="1">Uncharacterized protein</fullName>
    </submittedName>
</protein>
<dbReference type="InParanoid" id="K1PBC6"/>
<name>K1PBC6_MAGGI</name>
<reference evidence="1" key="1">
    <citation type="journal article" date="2012" name="Nature">
        <title>The oyster genome reveals stress adaptation and complexity of shell formation.</title>
        <authorList>
            <person name="Zhang G."/>
            <person name="Fang X."/>
            <person name="Guo X."/>
            <person name="Li L."/>
            <person name="Luo R."/>
            <person name="Xu F."/>
            <person name="Yang P."/>
            <person name="Zhang L."/>
            <person name="Wang X."/>
            <person name="Qi H."/>
            <person name="Xiong Z."/>
            <person name="Que H."/>
            <person name="Xie Y."/>
            <person name="Holland P.W."/>
            <person name="Paps J."/>
            <person name="Zhu Y."/>
            <person name="Wu F."/>
            <person name="Chen Y."/>
            <person name="Wang J."/>
            <person name="Peng C."/>
            <person name="Meng J."/>
            <person name="Yang L."/>
            <person name="Liu J."/>
            <person name="Wen B."/>
            <person name="Zhang N."/>
            <person name="Huang Z."/>
            <person name="Zhu Q."/>
            <person name="Feng Y."/>
            <person name="Mount A."/>
            <person name="Hedgecock D."/>
            <person name="Xu Z."/>
            <person name="Liu Y."/>
            <person name="Domazet-Loso T."/>
            <person name="Du Y."/>
            <person name="Sun X."/>
            <person name="Zhang S."/>
            <person name="Liu B."/>
            <person name="Cheng P."/>
            <person name="Jiang X."/>
            <person name="Li J."/>
            <person name="Fan D."/>
            <person name="Wang W."/>
            <person name="Fu W."/>
            <person name="Wang T."/>
            <person name="Wang B."/>
            <person name="Zhang J."/>
            <person name="Peng Z."/>
            <person name="Li Y."/>
            <person name="Li N."/>
            <person name="Wang J."/>
            <person name="Chen M."/>
            <person name="He Y."/>
            <person name="Tan F."/>
            <person name="Song X."/>
            <person name="Zheng Q."/>
            <person name="Huang R."/>
            <person name="Yang H."/>
            <person name="Du X."/>
            <person name="Chen L."/>
            <person name="Yang M."/>
            <person name="Gaffney P.M."/>
            <person name="Wang S."/>
            <person name="Luo L."/>
            <person name="She Z."/>
            <person name="Ming Y."/>
            <person name="Huang W."/>
            <person name="Zhang S."/>
            <person name="Huang B."/>
            <person name="Zhang Y."/>
            <person name="Qu T."/>
            <person name="Ni P."/>
            <person name="Miao G."/>
            <person name="Wang J."/>
            <person name="Wang Q."/>
            <person name="Steinberg C.E."/>
            <person name="Wang H."/>
            <person name="Li N."/>
            <person name="Qian L."/>
            <person name="Zhang G."/>
            <person name="Li Y."/>
            <person name="Yang H."/>
            <person name="Liu X."/>
            <person name="Wang J."/>
            <person name="Yin Y."/>
            <person name="Wang J."/>
        </authorList>
    </citation>
    <scope>NUCLEOTIDE SEQUENCE [LARGE SCALE GENOMIC DNA]</scope>
    <source>
        <strain evidence="1">05x7-T-G4-1.051#20</strain>
    </source>
</reference>
<accession>K1PBC6</accession>
<dbReference type="HOGENOM" id="CLU_3126400_0_0_1"/>
<dbReference type="EMBL" id="JH818607">
    <property type="protein sequence ID" value="EKC21072.1"/>
    <property type="molecule type" value="Genomic_DNA"/>
</dbReference>
<dbReference type="AlphaFoldDB" id="K1PBC6"/>
<sequence length="50" mass="5476">MTTQKKRRGSAVLTQKKRHESAMNAATALWGRCVNAAKWKATCSNAVDAQ</sequence>
<gene>
    <name evidence="1" type="ORF">CGI_10004640</name>
</gene>
<evidence type="ECO:0000313" key="1">
    <source>
        <dbReference type="EMBL" id="EKC21072.1"/>
    </source>
</evidence>